<dbReference type="HOGENOM" id="CLU_2688152_0_0_1"/>
<gene>
    <name evidence="1" type="ORF">JL09_g6274</name>
</gene>
<protein>
    <submittedName>
        <fullName evidence="1">Uncharacterized protein</fullName>
    </submittedName>
</protein>
<evidence type="ECO:0000313" key="2">
    <source>
        <dbReference type="Proteomes" id="UP000029867"/>
    </source>
</evidence>
<comment type="caution">
    <text evidence="1">The sequence shown here is derived from an EMBL/GenBank/DDBJ whole genome shotgun (WGS) entry which is preliminary data.</text>
</comment>
<reference evidence="2" key="1">
    <citation type="journal article" date="2014" name="Microb. Cell Fact.">
        <title>Exploiting Issatchenkia orientalis SD108 for succinic acid production.</title>
        <authorList>
            <person name="Xiao H."/>
            <person name="Shao Z."/>
            <person name="Jiang Y."/>
            <person name="Dole S."/>
            <person name="Zhao H."/>
        </authorList>
    </citation>
    <scope>NUCLEOTIDE SEQUENCE [LARGE SCALE GENOMIC DNA]</scope>
    <source>
        <strain evidence="2">SD108</strain>
    </source>
</reference>
<accession>A0A099NP62</accession>
<dbReference type="InterPro" id="IPR021858">
    <property type="entry name" value="Fun_TF"/>
</dbReference>
<dbReference type="EMBL" id="JQFK01001497">
    <property type="protein sequence ID" value="KGK34578.1"/>
    <property type="molecule type" value="Genomic_DNA"/>
</dbReference>
<dbReference type="VEuPathDB" id="FungiDB:C5L36_0B10910"/>
<dbReference type="AlphaFoldDB" id="A0A099NP62"/>
<dbReference type="Pfam" id="PF11951">
    <property type="entry name" value="Fungal_trans_2"/>
    <property type="match status" value="1"/>
</dbReference>
<sequence length="74" mass="8854">MTLYLQNGFNKWGQDIAQTGIGTYWNARQIMLEIWRRKNHNVKSNSWVDVLRDWKTNVIYVSFRSKQKISPLLP</sequence>
<organism evidence="1 2">
    <name type="scientific">Pichia kudriavzevii</name>
    <name type="common">Yeast</name>
    <name type="synonym">Issatchenkia orientalis</name>
    <dbReference type="NCBI Taxonomy" id="4909"/>
    <lineage>
        <taxon>Eukaryota</taxon>
        <taxon>Fungi</taxon>
        <taxon>Dikarya</taxon>
        <taxon>Ascomycota</taxon>
        <taxon>Saccharomycotina</taxon>
        <taxon>Pichiomycetes</taxon>
        <taxon>Pichiales</taxon>
        <taxon>Pichiaceae</taxon>
        <taxon>Pichia</taxon>
    </lineage>
</organism>
<evidence type="ECO:0000313" key="1">
    <source>
        <dbReference type="EMBL" id="KGK34578.1"/>
    </source>
</evidence>
<name>A0A099NP62_PICKU</name>
<dbReference type="Proteomes" id="UP000029867">
    <property type="component" value="Unassembled WGS sequence"/>
</dbReference>
<proteinExistence type="predicted"/>